<feature type="non-terminal residue" evidence="1">
    <location>
        <position position="1"/>
    </location>
</feature>
<reference evidence="1 2" key="1">
    <citation type="journal article" date="2018" name="Front. Plant Sci.">
        <title>Red Clover (Trifolium pratense) and Zigzag Clover (T. medium) - A Picture of Genomic Similarities and Differences.</title>
        <authorList>
            <person name="Dluhosova J."/>
            <person name="Istvanek J."/>
            <person name="Nedelnik J."/>
            <person name="Repkova J."/>
        </authorList>
    </citation>
    <scope>NUCLEOTIDE SEQUENCE [LARGE SCALE GENOMIC DNA]</scope>
    <source>
        <strain evidence="2">cv. 10/8</strain>
        <tissue evidence="1">Leaf</tissue>
    </source>
</reference>
<evidence type="ECO:0000313" key="2">
    <source>
        <dbReference type="Proteomes" id="UP000265520"/>
    </source>
</evidence>
<proteinExistence type="predicted"/>
<feature type="non-terminal residue" evidence="1">
    <location>
        <position position="71"/>
    </location>
</feature>
<dbReference type="EMBL" id="LXQA011000548">
    <property type="protein sequence ID" value="MCI80661.1"/>
    <property type="molecule type" value="Genomic_DNA"/>
</dbReference>
<sequence length="71" mass="8094">RVSRFIENGRYGLISFTQPKRLFDDFGDIPADFLRRYYSVGPTDSRGHVHLCKMPPTDEQGFPLEEGGTCV</sequence>
<comment type="caution">
    <text evidence="1">The sequence shown here is derived from an EMBL/GenBank/DDBJ whole genome shotgun (WGS) entry which is preliminary data.</text>
</comment>
<evidence type="ECO:0000313" key="1">
    <source>
        <dbReference type="EMBL" id="MCI80661.1"/>
    </source>
</evidence>
<dbReference type="Proteomes" id="UP000265520">
    <property type="component" value="Unassembled WGS sequence"/>
</dbReference>
<protein>
    <submittedName>
        <fullName evidence="1">Uncharacterized protein</fullName>
    </submittedName>
</protein>
<dbReference type="AlphaFoldDB" id="A0A392V0Q3"/>
<keyword evidence="2" id="KW-1185">Reference proteome</keyword>
<accession>A0A392V0Q3</accession>
<organism evidence="1 2">
    <name type="scientific">Trifolium medium</name>
    <dbReference type="NCBI Taxonomy" id="97028"/>
    <lineage>
        <taxon>Eukaryota</taxon>
        <taxon>Viridiplantae</taxon>
        <taxon>Streptophyta</taxon>
        <taxon>Embryophyta</taxon>
        <taxon>Tracheophyta</taxon>
        <taxon>Spermatophyta</taxon>
        <taxon>Magnoliopsida</taxon>
        <taxon>eudicotyledons</taxon>
        <taxon>Gunneridae</taxon>
        <taxon>Pentapetalae</taxon>
        <taxon>rosids</taxon>
        <taxon>fabids</taxon>
        <taxon>Fabales</taxon>
        <taxon>Fabaceae</taxon>
        <taxon>Papilionoideae</taxon>
        <taxon>50 kb inversion clade</taxon>
        <taxon>NPAAA clade</taxon>
        <taxon>Hologalegina</taxon>
        <taxon>IRL clade</taxon>
        <taxon>Trifolieae</taxon>
        <taxon>Trifolium</taxon>
    </lineage>
</organism>
<name>A0A392V0Q3_9FABA</name>